<dbReference type="AlphaFoldDB" id="A0A8K2A861"/>
<protein>
    <submittedName>
        <fullName evidence="5">Protein kinase</fullName>
    </submittedName>
</protein>
<proteinExistence type="predicted"/>
<comment type="caution">
    <text evidence="5">The sequence shown here is derived from an EMBL/GenBank/DDBJ whole genome shotgun (WGS) entry which is preliminary data.</text>
</comment>
<evidence type="ECO:0000256" key="1">
    <source>
        <dbReference type="ARBA" id="ARBA00022741"/>
    </source>
</evidence>
<evidence type="ECO:0000313" key="5">
    <source>
        <dbReference type="EMBL" id="NCJ07669.1"/>
    </source>
</evidence>
<dbReference type="InterPro" id="IPR045269">
    <property type="entry name" value="Atg1-like"/>
</dbReference>
<dbReference type="RefSeq" id="WP_161826147.1">
    <property type="nucleotide sequence ID" value="NZ_WVIC01000030.1"/>
</dbReference>
<evidence type="ECO:0000256" key="3">
    <source>
        <dbReference type="PROSITE-ProRule" id="PRU10141"/>
    </source>
</evidence>
<sequence>MQRRSQYRILGRVGTGQFGQVFCAMHRHTGEIVALKQLDARQFPTHRFLRELHVLARLQHPNVVSLHTLEYNPGGRYLVMDYCEAGTLRDLINTPESLNARLSLGLIQDILQGLAHAHDAGVIHCDLKPENILLTLTPEGWRARIADFGIARLQDGEGRLEQGGNTGSPAYMAPERFYGRCPLASDLYAVGVILYELIMGDRPFDGVPADLMAAHMNRNAELPTQIPFLIRSVISKALQKLPQNRYTSAADMLDAVRLAAAVLDAAISTPDGRLPRLSRFPTPLPCVTTCFLPSPIRHLVVQGAALLVTTATQMQWRSICANGLGAVIPGGEAAAVWPVAQLHAILPGASGLLVVTRKTDPQNPAGVETALHWLSELSDLPGSALPAPFYRLPAEVAPEHIALDPTGKWVAIYEGAASRGVQLLHLPTGQPLRRFDLEKSPRQLLALDRRYGLGLMAAPKKAQTDLDQTQLQWFNRRGFWGSSPALAAKVDWVVVRSLASSENTRQPQSTLFAWEDCDSPQGLLITLTPLRVRRVDLSIRPQRGLAASWGYVLISAQGEMLLLDATGQVRGHYDLALEAQATITAVALVDPYGLVVATQLASQGCLQYFELPAERLQADWFGDVELQDCNLTQPEALTPLSVAVG</sequence>
<dbReference type="InterPro" id="IPR008271">
    <property type="entry name" value="Ser/Thr_kinase_AS"/>
</dbReference>
<dbReference type="EMBL" id="WVIC01000030">
    <property type="protein sequence ID" value="NCJ07669.1"/>
    <property type="molecule type" value="Genomic_DNA"/>
</dbReference>
<dbReference type="GO" id="GO:0004674">
    <property type="term" value="F:protein serine/threonine kinase activity"/>
    <property type="evidence" value="ECO:0007669"/>
    <property type="project" value="InterPro"/>
</dbReference>
<dbReference type="PROSITE" id="PS50011">
    <property type="entry name" value="PROTEIN_KINASE_DOM"/>
    <property type="match status" value="1"/>
</dbReference>
<dbReference type="PROSITE" id="PS00108">
    <property type="entry name" value="PROTEIN_KINASE_ST"/>
    <property type="match status" value="1"/>
</dbReference>
<dbReference type="InterPro" id="IPR000719">
    <property type="entry name" value="Prot_kinase_dom"/>
</dbReference>
<reference evidence="5" key="1">
    <citation type="submission" date="2019-12" db="EMBL/GenBank/DDBJ databases">
        <title>High-Quality draft genome sequences of three cyanobacteria isolated from the limestone walls of the Old Cathedral of Coimbra.</title>
        <authorList>
            <person name="Tiago I."/>
            <person name="Soares F."/>
            <person name="Portugal A."/>
        </authorList>
    </citation>
    <scope>NUCLEOTIDE SEQUENCE [LARGE SCALE GENOMIC DNA]</scope>
    <source>
        <strain evidence="5">C</strain>
    </source>
</reference>
<name>A0A8K2A861_9CYAN</name>
<keyword evidence="2 3" id="KW-0067">ATP-binding</keyword>
<evidence type="ECO:0000256" key="2">
    <source>
        <dbReference type="ARBA" id="ARBA00022840"/>
    </source>
</evidence>
<dbReference type="SMART" id="SM00220">
    <property type="entry name" value="S_TKc"/>
    <property type="match status" value="1"/>
</dbReference>
<dbReference type="SUPFAM" id="SSF56112">
    <property type="entry name" value="Protein kinase-like (PK-like)"/>
    <property type="match status" value="1"/>
</dbReference>
<dbReference type="GO" id="GO:0005737">
    <property type="term" value="C:cytoplasm"/>
    <property type="evidence" value="ECO:0007669"/>
    <property type="project" value="TreeGrafter"/>
</dbReference>
<evidence type="ECO:0000259" key="4">
    <source>
        <dbReference type="PROSITE" id="PS50011"/>
    </source>
</evidence>
<organism evidence="5 6">
    <name type="scientific">Petrachloros mirabilis ULC683</name>
    <dbReference type="NCBI Taxonomy" id="2781853"/>
    <lineage>
        <taxon>Bacteria</taxon>
        <taxon>Bacillati</taxon>
        <taxon>Cyanobacteriota</taxon>
        <taxon>Cyanophyceae</taxon>
        <taxon>Synechococcales</taxon>
        <taxon>Petrachlorosaceae</taxon>
        <taxon>Petrachloros</taxon>
        <taxon>Petrachloros mirabilis</taxon>
    </lineage>
</organism>
<dbReference type="PANTHER" id="PTHR24348">
    <property type="entry name" value="SERINE/THREONINE-PROTEIN KINASE UNC-51-RELATED"/>
    <property type="match status" value="1"/>
</dbReference>
<keyword evidence="1 3" id="KW-0547">Nucleotide-binding</keyword>
<dbReference type="CDD" id="cd14014">
    <property type="entry name" value="STKc_PknB_like"/>
    <property type="match status" value="1"/>
</dbReference>
<dbReference type="InterPro" id="IPR017441">
    <property type="entry name" value="Protein_kinase_ATP_BS"/>
</dbReference>
<keyword evidence="5" id="KW-0418">Kinase</keyword>
<accession>A0A8K2A861</accession>
<evidence type="ECO:0000313" key="6">
    <source>
        <dbReference type="Proteomes" id="UP000607397"/>
    </source>
</evidence>
<feature type="domain" description="Protein kinase" evidence="4">
    <location>
        <begin position="7"/>
        <end position="258"/>
    </location>
</feature>
<keyword evidence="5" id="KW-0808">Transferase</keyword>
<feature type="binding site" evidence="3">
    <location>
        <position position="36"/>
    </location>
    <ligand>
        <name>ATP</name>
        <dbReference type="ChEBI" id="CHEBI:30616"/>
    </ligand>
</feature>
<keyword evidence="6" id="KW-1185">Reference proteome</keyword>
<dbReference type="PROSITE" id="PS00107">
    <property type="entry name" value="PROTEIN_KINASE_ATP"/>
    <property type="match status" value="1"/>
</dbReference>
<dbReference type="Pfam" id="PF00069">
    <property type="entry name" value="Pkinase"/>
    <property type="match status" value="1"/>
</dbReference>
<dbReference type="Proteomes" id="UP000607397">
    <property type="component" value="Unassembled WGS sequence"/>
</dbReference>
<gene>
    <name evidence="5" type="ORF">GS597_14350</name>
</gene>
<dbReference type="InterPro" id="IPR011009">
    <property type="entry name" value="Kinase-like_dom_sf"/>
</dbReference>
<dbReference type="GO" id="GO:0005524">
    <property type="term" value="F:ATP binding"/>
    <property type="evidence" value="ECO:0007669"/>
    <property type="project" value="UniProtKB-UniRule"/>
</dbReference>
<dbReference type="Gene3D" id="1.10.510.10">
    <property type="entry name" value="Transferase(Phosphotransferase) domain 1"/>
    <property type="match status" value="1"/>
</dbReference>